<evidence type="ECO:0000256" key="1">
    <source>
        <dbReference type="SAM" id="SignalP"/>
    </source>
</evidence>
<sequence>MLFTQTILAVISFGAVAMAQNRGEIGRNDIRQGRQDIRQVLLSEHLRQRQGTRWFPSDITISTTVNTAKDAKISARDIRTSDKDAKTYARVARKFMSTNFPIRVLLLTDEMPLNGISAHRQQHLSHEPTLTIFSGRNQGNYNNNGRHY</sequence>
<dbReference type="EMBL" id="MU004240">
    <property type="protein sequence ID" value="KAF2665451.1"/>
    <property type="molecule type" value="Genomic_DNA"/>
</dbReference>
<keyword evidence="1" id="KW-0732">Signal</keyword>
<feature type="chain" id="PRO_5025538067" evidence="1">
    <location>
        <begin position="20"/>
        <end position="148"/>
    </location>
</feature>
<evidence type="ECO:0000313" key="3">
    <source>
        <dbReference type="Proteomes" id="UP000799302"/>
    </source>
</evidence>
<evidence type="ECO:0000313" key="2">
    <source>
        <dbReference type="EMBL" id="KAF2665451.1"/>
    </source>
</evidence>
<proteinExistence type="predicted"/>
<name>A0A6A6U1H1_9PEZI</name>
<dbReference type="Proteomes" id="UP000799302">
    <property type="component" value="Unassembled WGS sequence"/>
</dbReference>
<organism evidence="2 3">
    <name type="scientific">Microthyrium microscopicum</name>
    <dbReference type="NCBI Taxonomy" id="703497"/>
    <lineage>
        <taxon>Eukaryota</taxon>
        <taxon>Fungi</taxon>
        <taxon>Dikarya</taxon>
        <taxon>Ascomycota</taxon>
        <taxon>Pezizomycotina</taxon>
        <taxon>Dothideomycetes</taxon>
        <taxon>Dothideomycetes incertae sedis</taxon>
        <taxon>Microthyriales</taxon>
        <taxon>Microthyriaceae</taxon>
        <taxon>Microthyrium</taxon>
    </lineage>
</organism>
<reference evidence="2" key="1">
    <citation type="journal article" date="2020" name="Stud. Mycol.">
        <title>101 Dothideomycetes genomes: a test case for predicting lifestyles and emergence of pathogens.</title>
        <authorList>
            <person name="Haridas S."/>
            <person name="Albert R."/>
            <person name="Binder M."/>
            <person name="Bloem J."/>
            <person name="Labutti K."/>
            <person name="Salamov A."/>
            <person name="Andreopoulos B."/>
            <person name="Baker S."/>
            <person name="Barry K."/>
            <person name="Bills G."/>
            <person name="Bluhm B."/>
            <person name="Cannon C."/>
            <person name="Castanera R."/>
            <person name="Culley D."/>
            <person name="Daum C."/>
            <person name="Ezra D."/>
            <person name="Gonzalez J."/>
            <person name="Henrissat B."/>
            <person name="Kuo A."/>
            <person name="Liang C."/>
            <person name="Lipzen A."/>
            <person name="Lutzoni F."/>
            <person name="Magnuson J."/>
            <person name="Mondo S."/>
            <person name="Nolan M."/>
            <person name="Ohm R."/>
            <person name="Pangilinan J."/>
            <person name="Park H.-J."/>
            <person name="Ramirez L."/>
            <person name="Alfaro M."/>
            <person name="Sun H."/>
            <person name="Tritt A."/>
            <person name="Yoshinaga Y."/>
            <person name="Zwiers L.-H."/>
            <person name="Turgeon B."/>
            <person name="Goodwin S."/>
            <person name="Spatafora J."/>
            <person name="Crous P."/>
            <person name="Grigoriev I."/>
        </authorList>
    </citation>
    <scope>NUCLEOTIDE SEQUENCE</scope>
    <source>
        <strain evidence="2">CBS 115976</strain>
    </source>
</reference>
<keyword evidence="3" id="KW-1185">Reference proteome</keyword>
<gene>
    <name evidence="2" type="ORF">BT63DRAFT_459027</name>
</gene>
<accession>A0A6A6U1H1</accession>
<protein>
    <submittedName>
        <fullName evidence="2">Uncharacterized protein</fullName>
    </submittedName>
</protein>
<feature type="signal peptide" evidence="1">
    <location>
        <begin position="1"/>
        <end position="19"/>
    </location>
</feature>
<dbReference type="AlphaFoldDB" id="A0A6A6U1H1"/>